<dbReference type="InterPro" id="IPR042070">
    <property type="entry name" value="PucR_C-HTH_sf"/>
</dbReference>
<feature type="domain" description="PucR C-terminal helix-turn-helix" evidence="2">
    <location>
        <begin position="358"/>
        <end position="413"/>
    </location>
</feature>
<comment type="caution">
    <text evidence="5">The sequence shown here is derived from an EMBL/GenBank/DDBJ whole genome shotgun (WGS) entry which is preliminary data.</text>
</comment>
<feature type="domain" description="RsbT co-antagonist protein RsbRD N-terminal" evidence="3">
    <location>
        <begin position="52"/>
        <end position="184"/>
    </location>
</feature>
<dbReference type="Pfam" id="PF17853">
    <property type="entry name" value="GGDEF_2"/>
    <property type="match status" value="1"/>
</dbReference>
<dbReference type="Pfam" id="PF13556">
    <property type="entry name" value="HTH_30"/>
    <property type="match status" value="1"/>
</dbReference>
<evidence type="ECO:0000313" key="6">
    <source>
        <dbReference type="Proteomes" id="UP000239290"/>
    </source>
</evidence>
<dbReference type="InterPro" id="IPR025751">
    <property type="entry name" value="RsbRD_N_dom"/>
</dbReference>
<dbReference type="InterPro" id="IPR041522">
    <property type="entry name" value="CdaR_GGDEF"/>
</dbReference>
<dbReference type="PANTHER" id="PTHR33744:SF1">
    <property type="entry name" value="DNA-BINDING TRANSCRIPTIONAL ACTIVATOR ADER"/>
    <property type="match status" value="1"/>
</dbReference>
<feature type="domain" description="CdaR GGDEF-like" evidence="4">
    <location>
        <begin position="198"/>
        <end position="306"/>
    </location>
</feature>
<dbReference type="Proteomes" id="UP000239290">
    <property type="component" value="Unassembled WGS sequence"/>
</dbReference>
<accession>A0A2S8J4K6</accession>
<evidence type="ECO:0008006" key="7">
    <source>
        <dbReference type="Google" id="ProtNLM"/>
    </source>
</evidence>
<dbReference type="Pfam" id="PF14361">
    <property type="entry name" value="RsbRD_N"/>
    <property type="match status" value="1"/>
</dbReference>
<dbReference type="Gene3D" id="1.10.10.2840">
    <property type="entry name" value="PucR C-terminal helix-turn-helix domain"/>
    <property type="match status" value="1"/>
</dbReference>
<dbReference type="AlphaFoldDB" id="A0A2S8J4K6"/>
<name>A0A2S8J4K6_RHOOP</name>
<evidence type="ECO:0000259" key="3">
    <source>
        <dbReference type="Pfam" id="PF14361"/>
    </source>
</evidence>
<evidence type="ECO:0000259" key="2">
    <source>
        <dbReference type="Pfam" id="PF13556"/>
    </source>
</evidence>
<reference evidence="6" key="1">
    <citation type="submission" date="2018-02" db="EMBL/GenBank/DDBJ databases">
        <title>Draft genome sequencing of Rhodococcus opacus KU647198.</title>
        <authorList>
            <person name="Zheng B.-X."/>
        </authorList>
    </citation>
    <scope>NUCLEOTIDE SEQUENCE [LARGE SCALE GENOMIC DNA]</scope>
    <source>
        <strain evidence="6">04-OD7</strain>
    </source>
</reference>
<proteinExistence type="inferred from homology"/>
<gene>
    <name evidence="5" type="ORF">C5613_24660</name>
</gene>
<organism evidence="5 6">
    <name type="scientific">Rhodococcus opacus</name>
    <name type="common">Nocardia opaca</name>
    <dbReference type="NCBI Taxonomy" id="37919"/>
    <lineage>
        <taxon>Bacteria</taxon>
        <taxon>Bacillati</taxon>
        <taxon>Actinomycetota</taxon>
        <taxon>Actinomycetes</taxon>
        <taxon>Mycobacteriales</taxon>
        <taxon>Nocardiaceae</taxon>
        <taxon>Rhodococcus</taxon>
    </lineage>
</organism>
<dbReference type="EMBL" id="PUIO01000033">
    <property type="protein sequence ID" value="PQP21935.1"/>
    <property type="molecule type" value="Genomic_DNA"/>
</dbReference>
<dbReference type="InterPro" id="IPR025736">
    <property type="entry name" value="PucR_C-HTH_dom"/>
</dbReference>
<evidence type="ECO:0000313" key="5">
    <source>
        <dbReference type="EMBL" id="PQP21935.1"/>
    </source>
</evidence>
<dbReference type="InterPro" id="IPR051448">
    <property type="entry name" value="CdaR-like_regulators"/>
</dbReference>
<protein>
    <recommendedName>
        <fullName evidence="7">CdaR family transcriptional regulator</fullName>
    </recommendedName>
</protein>
<sequence>MRWWQKLRAEDILVPTTQPRTVLSLDDEVHSLAGAGALDWAHALAVDLTREYVEVSIPELRRSVDFTRGLQISAEANILGIFLILDSPDSAVQPPQEALDFADEAVVQQVPLVAVLRGYQLGMQHWLRWCAPAIARHTDSVAKADELQLAVSAGVRYIDRLSEIMIAEYERELQRRATSGAARRAALVRAVLAGEVVNIDDTAHLLHYPLAGRHMALALRGRAEGTNQVEALEAAARSFAAGIGATGLLTVATGLTTMDAWVAVKADAGSPPHPIRERVTIGVGTPLTGVTGFVQSHREARRALEIVHLAAPGRLDPITYYDRVRLVSLAAKDIPDVRAFVTATLGSLAGTDDRSHELRETLLAFLEANKSYTAVALSSHLHKNTVVQRVKRASEMTGRDMTNQLDLHVALRLADVLGDRVLADP</sequence>
<dbReference type="RefSeq" id="WP_105418346.1">
    <property type="nucleotide sequence ID" value="NZ_PUIO01000033.1"/>
</dbReference>
<dbReference type="PANTHER" id="PTHR33744">
    <property type="entry name" value="CARBOHYDRATE DIACID REGULATOR"/>
    <property type="match status" value="1"/>
</dbReference>
<evidence type="ECO:0000259" key="4">
    <source>
        <dbReference type="Pfam" id="PF17853"/>
    </source>
</evidence>
<comment type="similarity">
    <text evidence="1">Belongs to the CdaR family.</text>
</comment>
<evidence type="ECO:0000256" key="1">
    <source>
        <dbReference type="ARBA" id="ARBA00006754"/>
    </source>
</evidence>